<organism evidence="2 3">
    <name type="scientific">Nitrosotalea sinensis</name>
    <dbReference type="NCBI Taxonomy" id="1499975"/>
    <lineage>
        <taxon>Archaea</taxon>
        <taxon>Nitrososphaerota</taxon>
        <taxon>Nitrososphaeria</taxon>
        <taxon>Nitrosotaleales</taxon>
        <taxon>Nitrosotaleaceae</taxon>
        <taxon>Nitrosotalea</taxon>
    </lineage>
</organism>
<dbReference type="Proteomes" id="UP000232412">
    <property type="component" value="Unassembled WGS sequence"/>
</dbReference>
<dbReference type="NCBIfam" id="TIGR04296">
    <property type="entry name" value="PEFG-CTERM"/>
    <property type="match status" value="1"/>
</dbReference>
<keyword evidence="1" id="KW-0812">Transmembrane</keyword>
<dbReference type="InterPro" id="IPR027560">
    <property type="entry name" value="PEFG-CTERM"/>
</dbReference>
<dbReference type="RefSeq" id="WP_101008827.1">
    <property type="nucleotide sequence ID" value="NZ_FRFC01000001.1"/>
</dbReference>
<accession>A0A2H1EEB2</accession>
<dbReference type="OrthoDB" id="11321at2157"/>
<protein>
    <submittedName>
        <fullName evidence="2">Putative copper-binding protein, plastocyanin/azurin family protein</fullName>
    </submittedName>
</protein>
<keyword evidence="3" id="KW-1185">Reference proteome</keyword>
<dbReference type="EMBL" id="FRFC01000001">
    <property type="protein sequence ID" value="SHO42520.1"/>
    <property type="molecule type" value="Genomic_DNA"/>
</dbReference>
<proteinExistence type="predicted"/>
<sequence>MSTHKEYALIAILATAAVVGIMPAFAVSQANTTYSSQISPSTISQQMLPITVSTDKNAYDRQSTIIVTGHVQNSIAGQAVTMKVSDPNGNIVEVDQLTLDSSGNFQDKINTSSPLWSAGGTYTIYAQAGSQQGLSAKTQFTLPGGGQNSCAPQQLAATVGSELYCIDYTIQGGTASGATLDMASKTLSVKIQAPNDGQISLNIPRSVLDAKKGASDSSFAVLIDGEQAEQFTDSPATDARNVTIPFQAESEKIEIIGTQIVPEFGPIAALVLAIAIISIIAVSAKTGLRFMPKY</sequence>
<reference evidence="3" key="1">
    <citation type="submission" date="2016-12" db="EMBL/GenBank/DDBJ databases">
        <authorList>
            <person name="Herbold C."/>
        </authorList>
    </citation>
    <scope>NUCLEOTIDE SEQUENCE [LARGE SCALE GENOMIC DNA]</scope>
</reference>
<keyword evidence="1" id="KW-1133">Transmembrane helix</keyword>
<keyword evidence="1" id="KW-0472">Membrane</keyword>
<feature type="transmembrane region" description="Helical" evidence="1">
    <location>
        <begin position="264"/>
        <end position="284"/>
    </location>
</feature>
<dbReference type="AlphaFoldDB" id="A0A2H1EEB2"/>
<evidence type="ECO:0000313" key="2">
    <source>
        <dbReference type="EMBL" id="SHO42520.1"/>
    </source>
</evidence>
<name>A0A2H1EEB2_9ARCH</name>
<evidence type="ECO:0000313" key="3">
    <source>
        <dbReference type="Proteomes" id="UP000232412"/>
    </source>
</evidence>
<gene>
    <name evidence="2" type="ORF">NSIN_10057</name>
</gene>
<evidence type="ECO:0000256" key="1">
    <source>
        <dbReference type="SAM" id="Phobius"/>
    </source>
</evidence>
<dbReference type="Gene3D" id="2.60.40.1930">
    <property type="match status" value="1"/>
</dbReference>